<dbReference type="AlphaFoldDB" id="A0A645A809"/>
<proteinExistence type="predicted"/>
<evidence type="ECO:0000313" key="1">
    <source>
        <dbReference type="EMBL" id="MPM48421.1"/>
    </source>
</evidence>
<comment type="caution">
    <text evidence="1">The sequence shown here is derived from an EMBL/GenBank/DDBJ whole genome shotgun (WGS) entry which is preliminary data.</text>
</comment>
<organism evidence="1">
    <name type="scientific">bioreactor metagenome</name>
    <dbReference type="NCBI Taxonomy" id="1076179"/>
    <lineage>
        <taxon>unclassified sequences</taxon>
        <taxon>metagenomes</taxon>
        <taxon>ecological metagenomes</taxon>
    </lineage>
</organism>
<sequence length="76" mass="8332">MKITDILFGIVLRIGIHPGQHGADGSVDQTVYLYAVHVEHIQFPDHGVENIDAFVDIEIPLIFIGLRGLGFNGCCD</sequence>
<protein>
    <submittedName>
        <fullName evidence="1">Uncharacterized protein</fullName>
    </submittedName>
</protein>
<dbReference type="EMBL" id="VSSQ01012091">
    <property type="protein sequence ID" value="MPM48421.1"/>
    <property type="molecule type" value="Genomic_DNA"/>
</dbReference>
<gene>
    <name evidence="1" type="ORF">SDC9_95146</name>
</gene>
<accession>A0A645A809</accession>
<name>A0A645A809_9ZZZZ</name>
<reference evidence="1" key="1">
    <citation type="submission" date="2019-08" db="EMBL/GenBank/DDBJ databases">
        <authorList>
            <person name="Kucharzyk K."/>
            <person name="Murdoch R.W."/>
            <person name="Higgins S."/>
            <person name="Loffler F."/>
        </authorList>
    </citation>
    <scope>NUCLEOTIDE SEQUENCE</scope>
</reference>